<evidence type="ECO:0000313" key="1">
    <source>
        <dbReference type="EMBL" id="AFJ91263.1"/>
    </source>
</evidence>
<accession>I2E195</accession>
<dbReference type="AlphaFoldDB" id="I2E195"/>
<sequence>MVKGDQSTDCSVAESAGPAGCVRQVLQNWAVMRAGHAA</sequence>
<protein>
    <submittedName>
        <fullName evidence="1">ISRm3/5 transposase</fullName>
    </submittedName>
</protein>
<proteinExistence type="predicted"/>
<organism evidence="1">
    <name type="scientific">Rhizobium meliloti</name>
    <name type="common">Ensifer meliloti</name>
    <name type="synonym">Sinorhizobium meliloti</name>
    <dbReference type="NCBI Taxonomy" id="382"/>
    <lineage>
        <taxon>Bacteria</taxon>
        <taxon>Pseudomonadati</taxon>
        <taxon>Pseudomonadota</taxon>
        <taxon>Alphaproteobacteria</taxon>
        <taxon>Hyphomicrobiales</taxon>
        <taxon>Rhizobiaceae</taxon>
        <taxon>Sinorhizobium/Ensifer group</taxon>
        <taxon>Sinorhizobium</taxon>
    </lineage>
</organism>
<geneLocation type="plasmid" evidence="1">
    <name>pHRC017</name>
</geneLocation>
<name>I2E195_RHIML</name>
<reference evidence="1" key="1">
    <citation type="journal article" date="2012" name="Mol. Plant Microbe Interact.">
        <title>Rhizobial plasmids that cause impaired symbiotic nitrogen fixation and enhanced host invasion.</title>
        <authorList>
            <person name="Crook M.B."/>
            <person name="Lindsay D.P."/>
            <person name="Biggs M.B."/>
            <person name="Bentley J.S."/>
            <person name="Price J.C."/>
            <person name="Clement S.C."/>
            <person name="Clement M.J."/>
            <person name="Long S.R."/>
            <person name="Griffitts J.S."/>
        </authorList>
    </citation>
    <scope>NUCLEOTIDE SEQUENCE</scope>
    <source>
        <strain evidence="1">C017</strain>
        <plasmid evidence="1">pHRC017</plasmid>
    </source>
</reference>
<keyword evidence="1" id="KW-0614">Plasmid</keyword>
<gene>
    <name evidence="1" type="ORF">pHRC017_0042</name>
</gene>
<dbReference type="EMBL" id="JQ665880">
    <property type="protein sequence ID" value="AFJ91263.1"/>
    <property type="molecule type" value="Genomic_DNA"/>
</dbReference>